<gene>
    <name evidence="6" type="primary">CIPK31</name>
    <name evidence="6" type="ORF">SPIL2461_LOCUS17584</name>
</gene>
<organism evidence="6 7">
    <name type="scientific">Symbiodinium pilosum</name>
    <name type="common">Dinoflagellate</name>
    <dbReference type="NCBI Taxonomy" id="2952"/>
    <lineage>
        <taxon>Eukaryota</taxon>
        <taxon>Sar</taxon>
        <taxon>Alveolata</taxon>
        <taxon>Dinophyceae</taxon>
        <taxon>Suessiales</taxon>
        <taxon>Symbiodiniaceae</taxon>
        <taxon>Symbiodinium</taxon>
    </lineage>
</organism>
<dbReference type="InterPro" id="IPR000719">
    <property type="entry name" value="Prot_kinase_dom"/>
</dbReference>
<evidence type="ECO:0000256" key="1">
    <source>
        <dbReference type="ARBA" id="ARBA00022741"/>
    </source>
</evidence>
<evidence type="ECO:0000256" key="2">
    <source>
        <dbReference type="ARBA" id="ARBA00022840"/>
    </source>
</evidence>
<dbReference type="InterPro" id="IPR011009">
    <property type="entry name" value="Kinase-like_dom_sf"/>
</dbReference>
<sequence>MEAVLSDDSLDAAIFDTPAGWARAVTEPPPGPLQPLADLKPQQQKGLQWRRRMTNKLVLEHTRSKLELERQEITLHASVRDLYEIQEAVGQGCMGVVHKGKRKSDGKAVALKMLRVDDEEMGHIVKREYETLSSLTHPYIIKAFDYFTESGQAVIVLEYFQGETLTRAVRTSCVKTGGLTEEQACCVFQMLLSAVEYLHARHIIHRDIKGDNVLVSADFNDLRLIDFNVAGRLLEGDSLTVTGTQEYWPPELFRDLSTRSIWEGANMAGGKAGDIWSAGLCLHLLMIGQLPKRAADFKNADAFKEAVVTKPVTCQGPSWKEISTPGRDVLKACMQMEPQLRPTAEDLLGQRWFREGIGGCAGG</sequence>
<feature type="binding site" evidence="3">
    <location>
        <position position="112"/>
    </location>
    <ligand>
        <name>ATP</name>
        <dbReference type="ChEBI" id="CHEBI:30616"/>
    </ligand>
</feature>
<keyword evidence="2 3" id="KW-0067">ATP-binding</keyword>
<dbReference type="GO" id="GO:0004674">
    <property type="term" value="F:protein serine/threonine kinase activity"/>
    <property type="evidence" value="ECO:0007669"/>
    <property type="project" value="UniProtKB-KW"/>
</dbReference>
<dbReference type="PROSITE" id="PS50011">
    <property type="entry name" value="PROTEIN_KINASE_DOM"/>
    <property type="match status" value="1"/>
</dbReference>
<dbReference type="Pfam" id="PF00069">
    <property type="entry name" value="Pkinase"/>
    <property type="match status" value="1"/>
</dbReference>
<dbReference type="OrthoDB" id="10252354at2759"/>
<evidence type="ECO:0000313" key="7">
    <source>
        <dbReference type="Proteomes" id="UP000649617"/>
    </source>
</evidence>
<keyword evidence="7" id="KW-1185">Reference proteome</keyword>
<dbReference type="GO" id="GO:0005524">
    <property type="term" value="F:ATP binding"/>
    <property type="evidence" value="ECO:0007669"/>
    <property type="project" value="UniProtKB-UniRule"/>
</dbReference>
<dbReference type="InterPro" id="IPR053235">
    <property type="entry name" value="Ser_Thr_kinase"/>
</dbReference>
<dbReference type="Gene3D" id="3.30.200.20">
    <property type="entry name" value="Phosphorylase Kinase, domain 1"/>
    <property type="match status" value="1"/>
</dbReference>
<keyword evidence="1 3" id="KW-0547">Nucleotide-binding</keyword>
<evidence type="ECO:0000259" key="5">
    <source>
        <dbReference type="PROSITE" id="PS50011"/>
    </source>
</evidence>
<dbReference type="EMBL" id="CAJNIZ010043248">
    <property type="protein sequence ID" value="CAE7655223.1"/>
    <property type="molecule type" value="Genomic_DNA"/>
</dbReference>
<dbReference type="GO" id="GO:0005737">
    <property type="term" value="C:cytoplasm"/>
    <property type="evidence" value="ECO:0007669"/>
    <property type="project" value="TreeGrafter"/>
</dbReference>
<keyword evidence="4" id="KW-0723">Serine/threonine-protein kinase</keyword>
<evidence type="ECO:0000256" key="3">
    <source>
        <dbReference type="PROSITE-ProRule" id="PRU10141"/>
    </source>
</evidence>
<evidence type="ECO:0000313" key="6">
    <source>
        <dbReference type="EMBL" id="CAE7655223.1"/>
    </source>
</evidence>
<dbReference type="Proteomes" id="UP000649617">
    <property type="component" value="Unassembled WGS sequence"/>
</dbReference>
<protein>
    <submittedName>
        <fullName evidence="6">CIPK31 protein</fullName>
    </submittedName>
</protein>
<dbReference type="PANTHER" id="PTHR24361">
    <property type="entry name" value="MITOGEN-ACTIVATED KINASE KINASE KINASE"/>
    <property type="match status" value="1"/>
</dbReference>
<accession>A0A812W296</accession>
<comment type="similarity">
    <text evidence="4">Belongs to the protein kinase superfamily.</text>
</comment>
<name>A0A812W296_SYMPI</name>
<dbReference type="CDD" id="cd14014">
    <property type="entry name" value="STKc_PknB_like"/>
    <property type="match status" value="1"/>
</dbReference>
<dbReference type="InterPro" id="IPR008271">
    <property type="entry name" value="Ser/Thr_kinase_AS"/>
</dbReference>
<comment type="caution">
    <text evidence="6">The sequence shown here is derived from an EMBL/GenBank/DDBJ whole genome shotgun (WGS) entry which is preliminary data.</text>
</comment>
<dbReference type="Gene3D" id="1.10.510.10">
    <property type="entry name" value="Transferase(Phosphotransferase) domain 1"/>
    <property type="match status" value="1"/>
</dbReference>
<proteinExistence type="inferred from homology"/>
<dbReference type="InterPro" id="IPR017441">
    <property type="entry name" value="Protein_kinase_ATP_BS"/>
</dbReference>
<evidence type="ECO:0000256" key="4">
    <source>
        <dbReference type="RuleBase" id="RU000304"/>
    </source>
</evidence>
<dbReference type="SUPFAM" id="SSF56112">
    <property type="entry name" value="Protein kinase-like (PK-like)"/>
    <property type="match status" value="1"/>
</dbReference>
<feature type="domain" description="Protein kinase" evidence="5">
    <location>
        <begin position="83"/>
        <end position="353"/>
    </location>
</feature>
<keyword evidence="4" id="KW-0808">Transferase</keyword>
<dbReference type="PROSITE" id="PS00108">
    <property type="entry name" value="PROTEIN_KINASE_ST"/>
    <property type="match status" value="1"/>
</dbReference>
<dbReference type="PROSITE" id="PS00107">
    <property type="entry name" value="PROTEIN_KINASE_ATP"/>
    <property type="match status" value="1"/>
</dbReference>
<dbReference type="SMART" id="SM00220">
    <property type="entry name" value="S_TKc"/>
    <property type="match status" value="1"/>
</dbReference>
<dbReference type="AlphaFoldDB" id="A0A812W296"/>
<reference evidence="6" key="1">
    <citation type="submission" date="2021-02" db="EMBL/GenBank/DDBJ databases">
        <authorList>
            <person name="Dougan E. K."/>
            <person name="Rhodes N."/>
            <person name="Thang M."/>
            <person name="Chan C."/>
        </authorList>
    </citation>
    <scope>NUCLEOTIDE SEQUENCE</scope>
</reference>
<keyword evidence="4" id="KW-0418">Kinase</keyword>